<dbReference type="Pfam" id="PF13289">
    <property type="entry name" value="SIR2_2"/>
    <property type="match status" value="1"/>
</dbReference>
<evidence type="ECO:0000313" key="2">
    <source>
        <dbReference type="Proteomes" id="UP001524586"/>
    </source>
</evidence>
<dbReference type="RefSeq" id="WP_256615303.1">
    <property type="nucleotide sequence ID" value="NZ_JANIBK010000046.1"/>
</dbReference>
<gene>
    <name evidence="1" type="ORF">NP596_10480</name>
</gene>
<keyword evidence="2" id="KW-1185">Reference proteome</keyword>
<evidence type="ECO:0000313" key="1">
    <source>
        <dbReference type="EMBL" id="MCQ8128883.1"/>
    </source>
</evidence>
<dbReference type="Proteomes" id="UP001524586">
    <property type="component" value="Unassembled WGS sequence"/>
</dbReference>
<sequence length="283" mass="32447">MSDSVFSEILSGLYDNQVVPYLGPGVLFDAVSKINGSPMPADSDSLILAMNGGKPMAPKLMYEFPRAAMNQELKRGRNFLGQFLDKTYRDTKYSRAAIHDWLAEWKPNFVVDINRDTQLQDSYADEEHTLIVGLARVVGNDFRFKIYQYDGQSYFQVEQNQVDKKLPILFKPMGTPRPESNYVASDADYVDYITELMGGFAIPDFLKEYRKGKKYLLIGLPLNRDSERMVMSDITYDADEHRGWFLRKNPTDKEKRFAGKLGFKLIEADCKELLEQVQTRQAA</sequence>
<comment type="caution">
    <text evidence="1">The sequence shown here is derived from an EMBL/GenBank/DDBJ whole genome shotgun (WGS) entry which is preliminary data.</text>
</comment>
<reference evidence="1 2" key="1">
    <citation type="submission" date="2022-07" db="EMBL/GenBank/DDBJ databases">
        <title>Methylomonas rivi sp. nov., Methylomonas rosea sp. nov., Methylomonas aureus sp. nov. and Methylomonas subterranea sp. nov., four novel methanotrophs isolated from a freshwater creek and the deep terrestrial subsurface.</title>
        <authorList>
            <person name="Abin C."/>
            <person name="Sankaranarayanan K."/>
            <person name="Garner C."/>
            <person name="Sindelar R."/>
            <person name="Kotary K."/>
            <person name="Garner R."/>
            <person name="Barclay S."/>
            <person name="Lawson P."/>
            <person name="Krumholz L."/>
        </authorList>
    </citation>
    <scope>NUCLEOTIDE SEQUENCE [LARGE SCALE GENOMIC DNA]</scope>
    <source>
        <strain evidence="1 2">WSC-6</strain>
    </source>
</reference>
<organism evidence="1 2">
    <name type="scientific">Methylomonas rivi</name>
    <dbReference type="NCBI Taxonomy" id="2952226"/>
    <lineage>
        <taxon>Bacteria</taxon>
        <taxon>Pseudomonadati</taxon>
        <taxon>Pseudomonadota</taxon>
        <taxon>Gammaproteobacteria</taxon>
        <taxon>Methylococcales</taxon>
        <taxon>Methylococcaceae</taxon>
        <taxon>Methylomonas</taxon>
    </lineage>
</organism>
<dbReference type="EMBL" id="JANIBK010000046">
    <property type="protein sequence ID" value="MCQ8128883.1"/>
    <property type="molecule type" value="Genomic_DNA"/>
</dbReference>
<name>A0ABT1U5V8_9GAMM</name>
<protein>
    <submittedName>
        <fullName evidence="1">SIR2 family protein</fullName>
    </submittedName>
</protein>
<accession>A0ABT1U5V8</accession>
<proteinExistence type="predicted"/>